<dbReference type="Proteomes" id="UP000194236">
    <property type="component" value="Unassembled WGS sequence"/>
</dbReference>
<sequence>MFDGKLKESINIGPQDISLEDKTLTVVYGTDFVNVNFINFCTNSKELAQEWANELLKIAYNLLAINASVYTFLEKAHTKLFLMSDRDRKLPVK</sequence>
<dbReference type="AlphaFoldDB" id="A0A1Y3AQM9"/>
<dbReference type="Gene3D" id="2.30.29.240">
    <property type="match status" value="1"/>
</dbReference>
<feature type="domain" description="PLC-beta PH" evidence="1">
    <location>
        <begin position="3"/>
        <end position="66"/>
    </location>
</feature>
<evidence type="ECO:0000313" key="3">
    <source>
        <dbReference type="Proteomes" id="UP000194236"/>
    </source>
</evidence>
<evidence type="ECO:0000313" key="2">
    <source>
        <dbReference type="EMBL" id="OTF70287.1"/>
    </source>
</evidence>
<keyword evidence="3" id="KW-1185">Reference proteome</keyword>
<name>A0A1Y3AQM9_EURMA</name>
<comment type="caution">
    <text evidence="2">The sequence shown here is derived from an EMBL/GenBank/DDBJ whole genome shotgun (WGS) entry which is preliminary data.</text>
</comment>
<evidence type="ECO:0000259" key="1">
    <source>
        <dbReference type="Pfam" id="PF17787"/>
    </source>
</evidence>
<gene>
    <name evidence="2" type="ORF">BLA29_012903</name>
</gene>
<dbReference type="SUPFAM" id="SSF50729">
    <property type="entry name" value="PH domain-like"/>
    <property type="match status" value="1"/>
</dbReference>
<proteinExistence type="predicted"/>
<dbReference type="OrthoDB" id="269822at2759"/>
<dbReference type="InterPro" id="IPR037862">
    <property type="entry name" value="PLC-beta_PH"/>
</dbReference>
<dbReference type="Pfam" id="PF17787">
    <property type="entry name" value="PH_14"/>
    <property type="match status" value="1"/>
</dbReference>
<protein>
    <recommendedName>
        <fullName evidence="1">PLC-beta PH domain-containing protein</fullName>
    </recommendedName>
</protein>
<organism evidence="2 3">
    <name type="scientific">Euroglyphus maynei</name>
    <name type="common">Mayne's house dust mite</name>
    <dbReference type="NCBI Taxonomy" id="6958"/>
    <lineage>
        <taxon>Eukaryota</taxon>
        <taxon>Metazoa</taxon>
        <taxon>Ecdysozoa</taxon>
        <taxon>Arthropoda</taxon>
        <taxon>Chelicerata</taxon>
        <taxon>Arachnida</taxon>
        <taxon>Acari</taxon>
        <taxon>Acariformes</taxon>
        <taxon>Sarcoptiformes</taxon>
        <taxon>Astigmata</taxon>
        <taxon>Psoroptidia</taxon>
        <taxon>Analgoidea</taxon>
        <taxon>Pyroglyphidae</taxon>
        <taxon>Pyroglyphinae</taxon>
        <taxon>Euroglyphus</taxon>
    </lineage>
</organism>
<dbReference type="EMBL" id="MUJZ01066394">
    <property type="protein sequence ID" value="OTF70287.1"/>
    <property type="molecule type" value="Genomic_DNA"/>
</dbReference>
<accession>A0A1Y3AQM9</accession>
<reference evidence="2 3" key="1">
    <citation type="submission" date="2017-03" db="EMBL/GenBank/DDBJ databases">
        <title>Genome Survey of Euroglyphus maynei.</title>
        <authorList>
            <person name="Arlian L.G."/>
            <person name="Morgan M.S."/>
            <person name="Rider S.D."/>
        </authorList>
    </citation>
    <scope>NUCLEOTIDE SEQUENCE [LARGE SCALE GENOMIC DNA]</scope>
    <source>
        <strain evidence="2">Arlian Lab</strain>
        <tissue evidence="2">Whole body</tissue>
    </source>
</reference>